<name>A0A815AGY3_9BILA</name>
<dbReference type="InterPro" id="IPR017452">
    <property type="entry name" value="GPCR_Rhodpsn_7TM"/>
</dbReference>
<dbReference type="PROSITE" id="PS50262">
    <property type="entry name" value="G_PROTEIN_RECEP_F1_2"/>
    <property type="match status" value="1"/>
</dbReference>
<comment type="caution">
    <text evidence="8">The sequence shown here is derived from an EMBL/GenBank/DDBJ whole genome shotgun (WGS) entry which is preliminary data.</text>
</comment>
<dbReference type="Gene3D" id="1.20.1070.10">
    <property type="entry name" value="Rhodopsin 7-helix transmembrane proteins"/>
    <property type="match status" value="1"/>
</dbReference>
<accession>A0A815AGY3</accession>
<evidence type="ECO:0000256" key="2">
    <source>
        <dbReference type="ARBA" id="ARBA00022692"/>
    </source>
</evidence>
<evidence type="ECO:0000256" key="5">
    <source>
        <dbReference type="SAM" id="MobiDB-lite"/>
    </source>
</evidence>
<feature type="transmembrane region" description="Helical" evidence="6">
    <location>
        <begin position="15"/>
        <end position="46"/>
    </location>
</feature>
<sequence length="318" mass="37282">MFNISLNTSSNEDLISIAISFTIMTIVLACLTIILNSVILFRLIYYGKLRKRSSKSTSRRIGLLHSMNTYIHIIGCTTTFLIMSIRTLFGDLYLYNKEEMSPSWHCRLLNYLTSMFPAGIYGSCFLQALFRFWRIIKPHQHLYRKFSFHIRLIHLHWILIIILSIPVWFRSVYLSSENFCLNHFSDTWSSVYISVTSAIIPVFGISIVYLKIVLYMKHNWQSRKRWRRMKRDAATIRRIILLVIVLLNTSSAAIILWLLMFIQKHMHPLSYRLLCFMVEIAITVNPKRNYVEPIESGSGDSFHGTRSTRQVSDFGPRH</sequence>
<evidence type="ECO:0000256" key="3">
    <source>
        <dbReference type="ARBA" id="ARBA00022989"/>
    </source>
</evidence>
<keyword evidence="12" id="KW-1185">Reference proteome</keyword>
<dbReference type="GO" id="GO:0016020">
    <property type="term" value="C:membrane"/>
    <property type="evidence" value="ECO:0007669"/>
    <property type="project" value="UniProtKB-SubCell"/>
</dbReference>
<dbReference type="EMBL" id="CAJNOH010001871">
    <property type="protein sequence ID" value="CAF1257305.1"/>
    <property type="molecule type" value="Genomic_DNA"/>
</dbReference>
<proteinExistence type="predicted"/>
<feature type="transmembrane region" description="Helical" evidence="6">
    <location>
        <begin position="67"/>
        <end position="89"/>
    </location>
</feature>
<protein>
    <recommendedName>
        <fullName evidence="7">G-protein coupled receptors family 1 profile domain-containing protein</fullName>
    </recommendedName>
</protein>
<keyword evidence="3 6" id="KW-1133">Transmembrane helix</keyword>
<gene>
    <name evidence="10" type="ORF">JXQ802_LOCUS42716</name>
    <name evidence="8" type="ORF">PYM288_LOCUS27690</name>
    <name evidence="9" type="ORF">RFH988_LOCUS31464</name>
</gene>
<organism evidence="8 11">
    <name type="scientific">Rotaria sordida</name>
    <dbReference type="NCBI Taxonomy" id="392033"/>
    <lineage>
        <taxon>Eukaryota</taxon>
        <taxon>Metazoa</taxon>
        <taxon>Spiralia</taxon>
        <taxon>Gnathifera</taxon>
        <taxon>Rotifera</taxon>
        <taxon>Eurotatoria</taxon>
        <taxon>Bdelloidea</taxon>
        <taxon>Philodinida</taxon>
        <taxon>Philodinidae</taxon>
        <taxon>Rotaria</taxon>
    </lineage>
</organism>
<feature type="transmembrane region" description="Helical" evidence="6">
    <location>
        <begin position="109"/>
        <end position="130"/>
    </location>
</feature>
<feature type="transmembrane region" description="Helical" evidence="6">
    <location>
        <begin position="235"/>
        <end position="262"/>
    </location>
</feature>
<dbReference type="OrthoDB" id="10008409at2759"/>
<dbReference type="SUPFAM" id="SSF81321">
    <property type="entry name" value="Family A G protein-coupled receptor-like"/>
    <property type="match status" value="1"/>
</dbReference>
<evidence type="ECO:0000313" key="9">
    <source>
        <dbReference type="EMBL" id="CAF1334896.1"/>
    </source>
</evidence>
<comment type="subcellular location">
    <subcellularLocation>
        <location evidence="1">Membrane</location>
    </subcellularLocation>
</comment>
<evidence type="ECO:0000313" key="8">
    <source>
        <dbReference type="EMBL" id="CAF1257305.1"/>
    </source>
</evidence>
<keyword evidence="4 6" id="KW-0472">Membrane</keyword>
<dbReference type="AlphaFoldDB" id="A0A815AGY3"/>
<dbReference type="EMBL" id="CAJNOL010002930">
    <property type="protein sequence ID" value="CAF1537662.1"/>
    <property type="molecule type" value="Genomic_DNA"/>
</dbReference>
<evidence type="ECO:0000259" key="7">
    <source>
        <dbReference type="PROSITE" id="PS50262"/>
    </source>
</evidence>
<dbReference type="Proteomes" id="UP000663882">
    <property type="component" value="Unassembled WGS sequence"/>
</dbReference>
<keyword evidence="2 6" id="KW-0812">Transmembrane</keyword>
<feature type="transmembrane region" description="Helical" evidence="6">
    <location>
        <begin position="150"/>
        <end position="169"/>
    </location>
</feature>
<evidence type="ECO:0000313" key="11">
    <source>
        <dbReference type="Proteomes" id="UP000663854"/>
    </source>
</evidence>
<feature type="region of interest" description="Disordered" evidence="5">
    <location>
        <begin position="295"/>
        <end position="318"/>
    </location>
</feature>
<dbReference type="Proteomes" id="UP000663854">
    <property type="component" value="Unassembled WGS sequence"/>
</dbReference>
<evidence type="ECO:0000256" key="1">
    <source>
        <dbReference type="ARBA" id="ARBA00004370"/>
    </source>
</evidence>
<dbReference type="Proteomes" id="UP000663870">
    <property type="component" value="Unassembled WGS sequence"/>
</dbReference>
<evidence type="ECO:0000256" key="6">
    <source>
        <dbReference type="SAM" id="Phobius"/>
    </source>
</evidence>
<reference evidence="8" key="1">
    <citation type="submission" date="2021-02" db="EMBL/GenBank/DDBJ databases">
        <authorList>
            <person name="Nowell W R."/>
        </authorList>
    </citation>
    <scope>NUCLEOTIDE SEQUENCE</scope>
</reference>
<dbReference type="EMBL" id="CAJNOO010003393">
    <property type="protein sequence ID" value="CAF1334896.1"/>
    <property type="molecule type" value="Genomic_DNA"/>
</dbReference>
<evidence type="ECO:0000313" key="12">
    <source>
        <dbReference type="Proteomes" id="UP000663870"/>
    </source>
</evidence>
<feature type="domain" description="G-protein coupled receptors family 1 profile" evidence="7">
    <location>
        <begin position="35"/>
        <end position="289"/>
    </location>
</feature>
<feature type="transmembrane region" description="Helical" evidence="6">
    <location>
        <begin position="189"/>
        <end position="214"/>
    </location>
</feature>
<evidence type="ECO:0000256" key="4">
    <source>
        <dbReference type="ARBA" id="ARBA00023136"/>
    </source>
</evidence>
<evidence type="ECO:0000313" key="10">
    <source>
        <dbReference type="EMBL" id="CAF1537662.1"/>
    </source>
</evidence>